<feature type="transmembrane region" description="Helical" evidence="1">
    <location>
        <begin position="123"/>
        <end position="147"/>
    </location>
</feature>
<keyword evidence="1" id="KW-0472">Membrane</keyword>
<organism evidence="2">
    <name type="scientific">Magnetococcus massalia (strain MO-1)</name>
    <dbReference type="NCBI Taxonomy" id="451514"/>
    <lineage>
        <taxon>Bacteria</taxon>
        <taxon>Pseudomonadati</taxon>
        <taxon>Pseudomonadota</taxon>
        <taxon>Magnetococcia</taxon>
        <taxon>Magnetococcales</taxon>
        <taxon>Magnetococcaceae</taxon>
        <taxon>Magnetococcus</taxon>
    </lineage>
</organism>
<protein>
    <submittedName>
        <fullName evidence="2">Uncharacterized protein</fullName>
    </submittedName>
</protein>
<gene>
    <name evidence="2" type="ORF">MAGMO_3833</name>
</gene>
<evidence type="ECO:0000313" key="2">
    <source>
        <dbReference type="EMBL" id="CRH07961.1"/>
    </source>
</evidence>
<accession>A0A1S7LQ94</accession>
<sequence length="153" mass="17456">MANEIETLVYAQIKRELDTQDVDEVCMMKAIAESDGDNAKVQSAYIRLRAEDLKEQYRLGKLKSFVSDTVEKLKERNCQTDAHNARAREQKEILRKEAEEKRLKKIHDKDMARAKKASKKGTFGAMGCLTSFIMILLLVTFFIYIFGNLTGTG</sequence>
<name>A0A1S7LQ94_MAGMO</name>
<proteinExistence type="predicted"/>
<keyword evidence="1" id="KW-0812">Transmembrane</keyword>
<dbReference type="EMBL" id="LO017727">
    <property type="protein sequence ID" value="CRH07961.1"/>
    <property type="molecule type" value="Genomic_DNA"/>
</dbReference>
<keyword evidence="1" id="KW-1133">Transmembrane helix</keyword>
<evidence type="ECO:0000256" key="1">
    <source>
        <dbReference type="SAM" id="Phobius"/>
    </source>
</evidence>
<dbReference type="AlphaFoldDB" id="A0A1S7LQ94"/>
<reference evidence="2" key="1">
    <citation type="submission" date="2015-04" db="EMBL/GenBank/DDBJ databases">
        <authorList>
            <person name="Syromyatnikov M.Y."/>
            <person name="Popov V.N."/>
        </authorList>
    </citation>
    <scope>NUCLEOTIDE SEQUENCE</scope>
    <source>
        <strain evidence="2">MO-1</strain>
    </source>
</reference>